<dbReference type="EMBL" id="FUFA01000002">
    <property type="protein sequence ID" value="SPM33741.1"/>
    <property type="molecule type" value="Genomic_DNA"/>
</dbReference>
<dbReference type="Gene3D" id="1.10.630.10">
    <property type="entry name" value="Cytochrome P450"/>
    <property type="match status" value="1"/>
</dbReference>
<evidence type="ECO:0000256" key="6">
    <source>
        <dbReference type="ARBA" id="ARBA00023033"/>
    </source>
</evidence>
<dbReference type="PANTHER" id="PTHR46696:SF6">
    <property type="entry name" value="P450, PUTATIVE (EUROFUNG)-RELATED"/>
    <property type="match status" value="1"/>
</dbReference>
<evidence type="ECO:0000256" key="4">
    <source>
        <dbReference type="ARBA" id="ARBA00023002"/>
    </source>
</evidence>
<evidence type="ECO:0000256" key="5">
    <source>
        <dbReference type="ARBA" id="ARBA00023004"/>
    </source>
</evidence>
<keyword evidence="9" id="KW-1185">Reference proteome</keyword>
<organism evidence="8 9">
    <name type="scientific">Mycobacterium rhizamassiliense</name>
    <dbReference type="NCBI Taxonomy" id="1841860"/>
    <lineage>
        <taxon>Bacteria</taxon>
        <taxon>Bacillati</taxon>
        <taxon>Actinomycetota</taxon>
        <taxon>Actinomycetes</taxon>
        <taxon>Mycobacteriales</taxon>
        <taxon>Mycobacteriaceae</taxon>
        <taxon>Mycobacterium</taxon>
    </lineage>
</organism>
<keyword evidence="3 7" id="KW-0479">Metal-binding</keyword>
<dbReference type="InterPro" id="IPR002397">
    <property type="entry name" value="Cyt_P450_B"/>
</dbReference>
<dbReference type="InterPro" id="IPR017972">
    <property type="entry name" value="Cyt_P450_CS"/>
</dbReference>
<dbReference type="InterPro" id="IPR036396">
    <property type="entry name" value="Cyt_P450_sf"/>
</dbReference>
<comment type="similarity">
    <text evidence="1 7">Belongs to the cytochrome P450 family.</text>
</comment>
<dbReference type="STRING" id="1841860.GCA_900157375_01546"/>
<keyword evidence="2 7" id="KW-0349">Heme</keyword>
<dbReference type="SUPFAM" id="SSF48264">
    <property type="entry name" value="Cytochrome P450"/>
    <property type="match status" value="1"/>
</dbReference>
<dbReference type="GO" id="GO:0005506">
    <property type="term" value="F:iron ion binding"/>
    <property type="evidence" value="ECO:0007669"/>
    <property type="project" value="InterPro"/>
</dbReference>
<keyword evidence="6 7" id="KW-0503">Monooxygenase</keyword>
<dbReference type="AlphaFoldDB" id="A0A2U3NQG0"/>
<dbReference type="PANTHER" id="PTHR46696">
    <property type="entry name" value="P450, PUTATIVE (EUROFUNG)-RELATED"/>
    <property type="match status" value="1"/>
</dbReference>
<dbReference type="Pfam" id="PF00067">
    <property type="entry name" value="p450"/>
    <property type="match status" value="1"/>
</dbReference>
<dbReference type="PRINTS" id="PR00385">
    <property type="entry name" value="P450"/>
</dbReference>
<dbReference type="GO" id="GO:0020037">
    <property type="term" value="F:heme binding"/>
    <property type="evidence" value="ECO:0007669"/>
    <property type="project" value="InterPro"/>
</dbReference>
<dbReference type="PROSITE" id="PS00086">
    <property type="entry name" value="CYTOCHROME_P450"/>
    <property type="match status" value="1"/>
</dbReference>
<proteinExistence type="inferred from homology"/>
<protein>
    <submittedName>
        <fullName evidence="8">Cytochrome P450</fullName>
    </submittedName>
</protein>
<dbReference type="PRINTS" id="PR00359">
    <property type="entry name" value="BP450"/>
</dbReference>
<dbReference type="GO" id="GO:0016705">
    <property type="term" value="F:oxidoreductase activity, acting on paired donors, with incorporation or reduction of molecular oxygen"/>
    <property type="evidence" value="ECO:0007669"/>
    <property type="project" value="InterPro"/>
</dbReference>
<evidence type="ECO:0000256" key="1">
    <source>
        <dbReference type="ARBA" id="ARBA00010617"/>
    </source>
</evidence>
<keyword evidence="4 7" id="KW-0560">Oxidoreductase</keyword>
<name>A0A2U3NQG0_9MYCO</name>
<evidence type="ECO:0000256" key="7">
    <source>
        <dbReference type="RuleBase" id="RU000461"/>
    </source>
</evidence>
<sequence length="386" mass="43613">MAVHVVDSIDLQLARDIERDPFEAFDAHIDMDPFWAKEGDFYDGGFWVIGKFDQCRELLQDAETFQSEVFTEEPLLPSFAQPPELQKLRQVLLPHLSRRKTVGAEDRVRELANHYIDAFAAAGSCDLVADFAQHFPIAVFAELYGIANDKRAEFRQLAEKYLHSVGAERDSAWESIRAIVRGELQERRGNPRGDLLSGIANGEIDGAPIEMAICVNLAATVFLGGLDTLPSALGWTFRYLATHEDARRRVREQPETVPAMVEEFLRLYPVVAKERRRLSRDVDFHGVPMKAGDRVVALLSLANRDEVEFPNARTADFDRTVNRHITFGVGPHRCLGSHLARSELTIALQEWHRRIPDYRISDPSKIRFHGGIIAMSTLPLEWATAT</sequence>
<evidence type="ECO:0000256" key="2">
    <source>
        <dbReference type="ARBA" id="ARBA00022617"/>
    </source>
</evidence>
<keyword evidence="5 7" id="KW-0408">Iron</keyword>
<gene>
    <name evidence="8" type="ORF">MRAB57_1545</name>
</gene>
<evidence type="ECO:0000256" key="3">
    <source>
        <dbReference type="ARBA" id="ARBA00022723"/>
    </source>
</evidence>
<evidence type="ECO:0000313" key="9">
    <source>
        <dbReference type="Proteomes" id="UP000240988"/>
    </source>
</evidence>
<accession>A0A2U3NQG0</accession>
<reference evidence="8 9" key="1">
    <citation type="submission" date="2017-01" db="EMBL/GenBank/DDBJ databases">
        <authorList>
            <consortium name="Urmite Genomes"/>
        </authorList>
    </citation>
    <scope>NUCLEOTIDE SEQUENCE [LARGE SCALE GENOMIC DNA]</scope>
    <source>
        <strain evidence="8 9">AB57</strain>
    </source>
</reference>
<dbReference type="InterPro" id="IPR001128">
    <property type="entry name" value="Cyt_P450"/>
</dbReference>
<dbReference type="GO" id="GO:0004497">
    <property type="term" value="F:monooxygenase activity"/>
    <property type="evidence" value="ECO:0007669"/>
    <property type="project" value="UniProtKB-KW"/>
</dbReference>
<dbReference type="Proteomes" id="UP000240988">
    <property type="component" value="Unassembled WGS sequence"/>
</dbReference>
<evidence type="ECO:0000313" key="8">
    <source>
        <dbReference type="EMBL" id="SPM33741.1"/>
    </source>
</evidence>